<dbReference type="AlphaFoldDB" id="E0S477"/>
<dbReference type="PROSITE" id="PS00352">
    <property type="entry name" value="CSD_1"/>
    <property type="match status" value="1"/>
</dbReference>
<protein>
    <submittedName>
        <fullName evidence="9">Cold shock domain protein CspD2</fullName>
    </submittedName>
</protein>
<accession>E0S477</accession>
<evidence type="ECO:0000256" key="1">
    <source>
        <dbReference type="ARBA" id="ARBA00004496"/>
    </source>
</evidence>
<keyword evidence="3" id="KW-0805">Transcription regulation</keyword>
<name>E0S477_BUTPB</name>
<keyword evidence="5" id="KW-0010">Activator</keyword>
<dbReference type="HOGENOM" id="CLU_117621_2_2_9"/>
<keyword evidence="2" id="KW-0963">Cytoplasm</keyword>
<sequence length="72" mass="8308">MERENIKGAVKWFDNYKGFGFITSEDGEDVFVHYSAISSDGYRKLTQDEKVEFDVRIDDKGRTVAVNVRKIS</sequence>
<reference evidence="9 10" key="1">
    <citation type="journal article" date="2010" name="PLoS ONE">
        <title>The glycobiome of the rumen bacterium Butyrivibrio proteoclasticus B316(T) highlights adaptation to a polysaccharide-rich environment.</title>
        <authorList>
            <person name="Kelly W.J."/>
            <person name="Leahy S.C."/>
            <person name="Altermann E."/>
            <person name="Yeoman C.J."/>
            <person name="Dunne J.C."/>
            <person name="Kong Z."/>
            <person name="Pacheco D.M."/>
            <person name="Li D."/>
            <person name="Noel S.J."/>
            <person name="Moon C.D."/>
            <person name="Cookson A.L."/>
            <person name="Attwood G.T."/>
        </authorList>
    </citation>
    <scope>NUCLEOTIDE SEQUENCE [LARGE SCALE GENOMIC DNA]</scope>
    <source>
        <strain evidence="10">ATCC 51982 / DSM 14932 / B316</strain>
        <plasmid evidence="10">Plasmid pCY360</plasmid>
    </source>
</reference>
<keyword evidence="6" id="KW-0804">Transcription</keyword>
<dbReference type="CDD" id="cd04458">
    <property type="entry name" value="CSP_CDS"/>
    <property type="match status" value="1"/>
</dbReference>
<dbReference type="InterPro" id="IPR011129">
    <property type="entry name" value="CSD"/>
</dbReference>
<dbReference type="InterPro" id="IPR012156">
    <property type="entry name" value="Cold_shock_CspA"/>
</dbReference>
<dbReference type="PROSITE" id="PS51857">
    <property type="entry name" value="CSD_2"/>
    <property type="match status" value="1"/>
</dbReference>
<dbReference type="InterPro" id="IPR002059">
    <property type="entry name" value="CSP_DNA-bd"/>
</dbReference>
<dbReference type="Pfam" id="PF00313">
    <property type="entry name" value="CSD"/>
    <property type="match status" value="1"/>
</dbReference>
<keyword evidence="4" id="KW-0238">DNA-binding</keyword>
<keyword evidence="9" id="KW-0614">Plasmid</keyword>
<evidence type="ECO:0000313" key="10">
    <source>
        <dbReference type="Proteomes" id="UP000001299"/>
    </source>
</evidence>
<organism evidence="9 10">
    <name type="scientific">Butyrivibrio proteoclasticus (strain ATCC 51982 / DSM 14932 / B316)</name>
    <name type="common">Clostridium proteoclasticum</name>
    <dbReference type="NCBI Taxonomy" id="515622"/>
    <lineage>
        <taxon>Bacteria</taxon>
        <taxon>Bacillati</taxon>
        <taxon>Bacillota</taxon>
        <taxon>Clostridia</taxon>
        <taxon>Lachnospirales</taxon>
        <taxon>Lachnospiraceae</taxon>
        <taxon>Butyrivibrio</taxon>
    </lineage>
</organism>
<dbReference type="InterPro" id="IPR012340">
    <property type="entry name" value="NA-bd_OB-fold"/>
</dbReference>
<comment type="subcellular location">
    <subcellularLocation>
        <location evidence="1 7">Cytoplasm</location>
    </subcellularLocation>
</comment>
<dbReference type="Proteomes" id="UP000001299">
    <property type="component" value="Plasmid pCY360"/>
</dbReference>
<dbReference type="SUPFAM" id="SSF50249">
    <property type="entry name" value="Nucleic acid-binding proteins"/>
    <property type="match status" value="1"/>
</dbReference>
<dbReference type="PIRSF" id="PIRSF002599">
    <property type="entry name" value="Cold_shock_A"/>
    <property type="match status" value="1"/>
</dbReference>
<evidence type="ECO:0000259" key="8">
    <source>
        <dbReference type="PROSITE" id="PS51857"/>
    </source>
</evidence>
<evidence type="ECO:0000313" key="9">
    <source>
        <dbReference type="EMBL" id="ADL36209.1"/>
    </source>
</evidence>
<evidence type="ECO:0000256" key="5">
    <source>
        <dbReference type="ARBA" id="ARBA00023159"/>
    </source>
</evidence>
<dbReference type="PANTHER" id="PTHR46565:SF20">
    <property type="entry name" value="COLD SHOCK DOMAIN-CONTAINING PROTEIN 4"/>
    <property type="match status" value="1"/>
</dbReference>
<geneLocation type="plasmid" evidence="9 10">
    <name>pCY360</name>
</geneLocation>
<evidence type="ECO:0000256" key="3">
    <source>
        <dbReference type="ARBA" id="ARBA00023015"/>
    </source>
</evidence>
<dbReference type="PANTHER" id="PTHR46565">
    <property type="entry name" value="COLD SHOCK DOMAIN PROTEIN 2"/>
    <property type="match status" value="1"/>
</dbReference>
<dbReference type="SMART" id="SM00357">
    <property type="entry name" value="CSP"/>
    <property type="match status" value="1"/>
</dbReference>
<evidence type="ECO:0000256" key="2">
    <source>
        <dbReference type="ARBA" id="ARBA00022490"/>
    </source>
</evidence>
<evidence type="ECO:0000256" key="6">
    <source>
        <dbReference type="ARBA" id="ARBA00023163"/>
    </source>
</evidence>
<gene>
    <name evidence="9" type="primary">cspD2</name>
    <name evidence="9" type="ordered locus">bpr_II272</name>
</gene>
<keyword evidence="10" id="KW-1185">Reference proteome</keyword>
<evidence type="ECO:0000256" key="7">
    <source>
        <dbReference type="RuleBase" id="RU000408"/>
    </source>
</evidence>
<dbReference type="GO" id="GO:0005737">
    <property type="term" value="C:cytoplasm"/>
    <property type="evidence" value="ECO:0007669"/>
    <property type="project" value="UniProtKB-SubCell"/>
</dbReference>
<dbReference type="PRINTS" id="PR00050">
    <property type="entry name" value="COLDSHOCK"/>
</dbReference>
<dbReference type="InterPro" id="IPR019844">
    <property type="entry name" value="CSD_CS"/>
</dbReference>
<dbReference type="RefSeq" id="WP_013282858.1">
    <property type="nucleotide sequence ID" value="NC_014389.1"/>
</dbReference>
<dbReference type="Gene3D" id="2.40.50.140">
    <property type="entry name" value="Nucleic acid-binding proteins"/>
    <property type="match status" value="1"/>
</dbReference>
<evidence type="ECO:0000256" key="4">
    <source>
        <dbReference type="ARBA" id="ARBA00023125"/>
    </source>
</evidence>
<dbReference type="KEGG" id="bpb:bpr_II272"/>
<dbReference type="GO" id="GO:0003677">
    <property type="term" value="F:DNA binding"/>
    <property type="evidence" value="ECO:0007669"/>
    <property type="project" value="UniProtKB-KW"/>
</dbReference>
<feature type="domain" description="CSD" evidence="8">
    <location>
        <begin position="5"/>
        <end position="70"/>
    </location>
</feature>
<dbReference type="EMBL" id="CP001812">
    <property type="protein sequence ID" value="ADL36209.1"/>
    <property type="molecule type" value="Genomic_DNA"/>
</dbReference>
<proteinExistence type="predicted"/>